<sequence>MAHFRSEYRALVRAALREHARFADFTILKVWPGSIDAATLPVLGVLTPQDRCEQETMTSTSRRTLLQVAARRAGHDEVEDVLDADSEIIEAVVNAAIRGAGISCFLDETSVVSNTLGERHVGTLVMTFRLTLWCAPATLPDDTEPTTP</sequence>
<evidence type="ECO:0008006" key="3">
    <source>
        <dbReference type="Google" id="ProtNLM"/>
    </source>
</evidence>
<reference evidence="2" key="1">
    <citation type="submission" date="2023-07" db="EMBL/GenBank/DDBJ databases">
        <title>Paracoccus sp. MBLB3053 whole genome sequence.</title>
        <authorList>
            <person name="Hwang C.Y."/>
            <person name="Cho E.-S."/>
            <person name="Seo M.-J."/>
        </authorList>
    </citation>
    <scope>NUCLEOTIDE SEQUENCE [LARGE SCALE GENOMIC DNA]</scope>
    <source>
        <strain evidence="2">MBLB3053</strain>
    </source>
</reference>
<comment type="caution">
    <text evidence="1">The sequence shown here is derived from an EMBL/GenBank/DDBJ whole genome shotgun (WGS) entry which is preliminary data.</text>
</comment>
<keyword evidence="2" id="KW-1185">Reference proteome</keyword>
<dbReference type="Proteomes" id="UP001269144">
    <property type="component" value="Unassembled WGS sequence"/>
</dbReference>
<dbReference type="RefSeq" id="WP_311160855.1">
    <property type="nucleotide sequence ID" value="NZ_JAVQLW010000001.1"/>
</dbReference>
<dbReference type="Gene3D" id="3.30.70.1700">
    <property type="entry name" value="Phage minor tail protein U"/>
    <property type="match status" value="1"/>
</dbReference>
<protein>
    <recommendedName>
        <fullName evidence="3">DUF3168 domain-containing protein</fullName>
    </recommendedName>
</protein>
<evidence type="ECO:0000313" key="2">
    <source>
        <dbReference type="Proteomes" id="UP001269144"/>
    </source>
</evidence>
<evidence type="ECO:0000313" key="1">
    <source>
        <dbReference type="EMBL" id="MDS9468607.1"/>
    </source>
</evidence>
<dbReference type="EMBL" id="JAVQLW010000001">
    <property type="protein sequence ID" value="MDS9468607.1"/>
    <property type="molecule type" value="Genomic_DNA"/>
</dbReference>
<proteinExistence type="predicted"/>
<dbReference type="InterPro" id="IPR038512">
    <property type="entry name" value="GpU-like_sf"/>
</dbReference>
<name>A0ABU2HU82_9RHOB</name>
<gene>
    <name evidence="1" type="ORF">RGQ15_13640</name>
</gene>
<organism evidence="1 2">
    <name type="scientific">Paracoccus aurantius</name>
    <dbReference type="NCBI Taxonomy" id="3073814"/>
    <lineage>
        <taxon>Bacteria</taxon>
        <taxon>Pseudomonadati</taxon>
        <taxon>Pseudomonadota</taxon>
        <taxon>Alphaproteobacteria</taxon>
        <taxon>Rhodobacterales</taxon>
        <taxon>Paracoccaceae</taxon>
        <taxon>Paracoccus</taxon>
    </lineage>
</organism>
<accession>A0ABU2HU82</accession>